<dbReference type="PANTHER" id="PTHR43630">
    <property type="entry name" value="POLY-BETA-1,6-N-ACETYL-D-GLUCOSAMINE SYNTHASE"/>
    <property type="match status" value="1"/>
</dbReference>
<name>A0ABD5V130_9EURY</name>
<reference evidence="2 3" key="1">
    <citation type="journal article" date="2019" name="Int. J. Syst. Evol. Microbiol.">
        <title>The Global Catalogue of Microorganisms (GCM) 10K type strain sequencing project: providing services to taxonomists for standard genome sequencing and annotation.</title>
        <authorList>
            <consortium name="The Broad Institute Genomics Platform"/>
            <consortium name="The Broad Institute Genome Sequencing Center for Infectious Disease"/>
            <person name="Wu L."/>
            <person name="Ma J."/>
        </authorList>
    </citation>
    <scope>NUCLEOTIDE SEQUENCE [LARGE SCALE GENOMIC DNA]</scope>
    <source>
        <strain evidence="2 3">CGMCC 1.3240</strain>
    </source>
</reference>
<proteinExistence type="predicted"/>
<organism evidence="2 3">
    <name type="scientific">Halalkalicoccus tibetensis</name>
    <dbReference type="NCBI Taxonomy" id="175632"/>
    <lineage>
        <taxon>Archaea</taxon>
        <taxon>Methanobacteriati</taxon>
        <taxon>Methanobacteriota</taxon>
        <taxon>Stenosarchaea group</taxon>
        <taxon>Halobacteria</taxon>
        <taxon>Halobacteriales</taxon>
        <taxon>Halococcaceae</taxon>
        <taxon>Halalkalicoccus</taxon>
    </lineage>
</organism>
<gene>
    <name evidence="2" type="ORF">ACFQGH_06280</name>
</gene>
<dbReference type="Pfam" id="PF00535">
    <property type="entry name" value="Glycos_transf_2"/>
    <property type="match status" value="1"/>
</dbReference>
<dbReference type="PANTHER" id="PTHR43630:SF2">
    <property type="entry name" value="GLYCOSYLTRANSFERASE"/>
    <property type="match status" value="1"/>
</dbReference>
<dbReference type="Proteomes" id="UP001596312">
    <property type="component" value="Unassembled WGS sequence"/>
</dbReference>
<dbReference type="EMBL" id="JBHSXQ010000002">
    <property type="protein sequence ID" value="MFC6904804.1"/>
    <property type="molecule type" value="Genomic_DNA"/>
</dbReference>
<sequence length="243" mass="26601">MSRALVTVTLPSLNEQRRIGDCLDSLAASIEAAPDEYAFEVIVLDSYSDDATVEIAQEHPIVDLVDFVERGILRARHRGFELARGEVVVSVDADSTYPPGFLSALLEPFEPGVSLTYGPVGGEKWGGVDASIRLALQYGLPVLGLDWVSGSNRAVRTGDYFAAGGYRLGVDGNALLRVMAEEQLLFPRRLEGRVVFVGGARSAQSARTLEQLLFLGEKEGGVEWDVIAPYGTIRRYREKLRRD</sequence>
<evidence type="ECO:0000313" key="2">
    <source>
        <dbReference type="EMBL" id="MFC6904804.1"/>
    </source>
</evidence>
<feature type="domain" description="Glycosyltransferase 2-like" evidence="1">
    <location>
        <begin position="8"/>
        <end position="129"/>
    </location>
</feature>
<comment type="caution">
    <text evidence="2">The sequence shown here is derived from an EMBL/GenBank/DDBJ whole genome shotgun (WGS) entry which is preliminary data.</text>
</comment>
<evidence type="ECO:0000259" key="1">
    <source>
        <dbReference type="Pfam" id="PF00535"/>
    </source>
</evidence>
<protein>
    <submittedName>
        <fullName evidence="2">Glycosyltransferase family A protein</fullName>
    </submittedName>
</protein>
<evidence type="ECO:0000313" key="3">
    <source>
        <dbReference type="Proteomes" id="UP001596312"/>
    </source>
</evidence>
<dbReference type="SUPFAM" id="SSF53448">
    <property type="entry name" value="Nucleotide-diphospho-sugar transferases"/>
    <property type="match status" value="1"/>
</dbReference>
<dbReference type="InterPro" id="IPR001173">
    <property type="entry name" value="Glyco_trans_2-like"/>
</dbReference>
<dbReference type="InterPro" id="IPR029044">
    <property type="entry name" value="Nucleotide-diphossugar_trans"/>
</dbReference>
<dbReference type="RefSeq" id="WP_340603319.1">
    <property type="nucleotide sequence ID" value="NZ_JBBMXV010000002.1"/>
</dbReference>
<dbReference type="CDD" id="cd00761">
    <property type="entry name" value="Glyco_tranf_GTA_type"/>
    <property type="match status" value="1"/>
</dbReference>
<dbReference type="AlphaFoldDB" id="A0ABD5V130"/>
<keyword evidence="3" id="KW-1185">Reference proteome</keyword>
<dbReference type="Gene3D" id="3.90.550.10">
    <property type="entry name" value="Spore Coat Polysaccharide Biosynthesis Protein SpsA, Chain A"/>
    <property type="match status" value="1"/>
</dbReference>
<accession>A0ABD5V130</accession>